<keyword evidence="3" id="KW-1185">Reference proteome</keyword>
<feature type="compositionally biased region" description="Basic and acidic residues" evidence="1">
    <location>
        <begin position="238"/>
        <end position="253"/>
    </location>
</feature>
<feature type="region of interest" description="Disordered" evidence="1">
    <location>
        <begin position="232"/>
        <end position="296"/>
    </location>
</feature>
<protein>
    <submittedName>
        <fullName evidence="2">Uncharacterized protein</fullName>
    </submittedName>
</protein>
<organism evidence="2 3">
    <name type="scientific">Cytospora mali</name>
    <name type="common">Apple Valsa canker fungus</name>
    <name type="synonym">Valsa mali</name>
    <dbReference type="NCBI Taxonomy" id="578113"/>
    <lineage>
        <taxon>Eukaryota</taxon>
        <taxon>Fungi</taxon>
        <taxon>Dikarya</taxon>
        <taxon>Ascomycota</taxon>
        <taxon>Pezizomycotina</taxon>
        <taxon>Sordariomycetes</taxon>
        <taxon>Sordariomycetidae</taxon>
        <taxon>Diaporthales</taxon>
        <taxon>Cytosporaceae</taxon>
        <taxon>Cytospora</taxon>
    </lineage>
</organism>
<evidence type="ECO:0000313" key="2">
    <source>
        <dbReference type="EMBL" id="KUI58471.1"/>
    </source>
</evidence>
<reference evidence="3" key="1">
    <citation type="submission" date="2014-12" db="EMBL/GenBank/DDBJ databases">
        <title>Genome Sequence of Valsa Canker Pathogens Uncovers a Specific Adaption of Colonization on Woody Bark.</title>
        <authorList>
            <person name="Yin Z."/>
            <person name="Liu H."/>
            <person name="Gao X."/>
            <person name="Li Z."/>
            <person name="Song N."/>
            <person name="Ke X."/>
            <person name="Dai Q."/>
            <person name="Wu Y."/>
            <person name="Sun Y."/>
            <person name="Xu J.-R."/>
            <person name="Kang Z.K."/>
            <person name="Wang L."/>
            <person name="Huang L."/>
        </authorList>
    </citation>
    <scope>NUCLEOTIDE SEQUENCE [LARGE SCALE GENOMIC DNA]</scope>
    <source>
        <strain evidence="3">SXYL134</strain>
    </source>
</reference>
<name>A0A194V3Q0_CYTMA</name>
<dbReference type="AlphaFoldDB" id="A0A194V3Q0"/>
<dbReference type="Proteomes" id="UP000078576">
    <property type="component" value="Unassembled WGS sequence"/>
</dbReference>
<dbReference type="STRING" id="694573.A0A194V3Q0"/>
<dbReference type="OrthoDB" id="47007at2759"/>
<feature type="region of interest" description="Disordered" evidence="1">
    <location>
        <begin position="338"/>
        <end position="361"/>
    </location>
</feature>
<accession>A0A194V3Q0</accession>
<feature type="compositionally biased region" description="Basic and acidic residues" evidence="1">
    <location>
        <begin position="348"/>
        <end position="361"/>
    </location>
</feature>
<gene>
    <name evidence="2" type="ORF">VP1G_05765</name>
</gene>
<evidence type="ECO:0000313" key="3">
    <source>
        <dbReference type="Proteomes" id="UP000078576"/>
    </source>
</evidence>
<proteinExistence type="predicted"/>
<evidence type="ECO:0000256" key="1">
    <source>
        <dbReference type="SAM" id="MobiDB-lite"/>
    </source>
</evidence>
<sequence length="447" mass="49086">MTTPLDDDATTASLDSVEHDVIDVSMAPAVVVWTGDDDQPRFLSHSPLNHNHVTLDIQFDSESHTAFFKISANVAFKGKRNKSNIFLFVYPERIQSLAIIDENDGSVSASDKIGTGTYSLRFTLDTPCALVVPKDGFVPKDNVARSTLESLQAVAAKTSFQVNIPCDTLPKDRLTALCIEASSSGCLKTMPGTDNIAKLYGGKGAMMIEYDTAGTSEVLSTEERVETTARVAAQGSFDKGRGDIQDLKAHPSETVDSPPSYDELGLGNSPPTHPPVKKRRRLDSEATAGGASQSRARLEEICRQGFGDIGRRLDRIEQRLDDMGSRLDRVEQRISMGISQEDIAGEQRSSEQDKQQRDELGQRIDCVEERVASVEEKLETGLSELTDAIDYQIADAKHDLEHTVLVCVEDEMGMAQGQFEDFVRDEIRNVGEDIEETVKEKLINALS</sequence>
<dbReference type="EMBL" id="KN714714">
    <property type="protein sequence ID" value="KUI58471.1"/>
    <property type="molecule type" value="Genomic_DNA"/>
</dbReference>
<dbReference type="Gene3D" id="1.20.5.110">
    <property type="match status" value="1"/>
</dbReference>